<evidence type="ECO:0000256" key="2">
    <source>
        <dbReference type="ARBA" id="ARBA00022801"/>
    </source>
</evidence>
<dbReference type="GO" id="GO:0033567">
    <property type="term" value="P:DNA replication, Okazaki fragment processing"/>
    <property type="evidence" value="ECO:0007669"/>
    <property type="project" value="InterPro"/>
</dbReference>
<proteinExistence type="predicted"/>
<dbReference type="EMBL" id="BARS01021584">
    <property type="protein sequence ID" value="GAG05297.1"/>
    <property type="molecule type" value="Genomic_DNA"/>
</dbReference>
<dbReference type="SUPFAM" id="SSF88723">
    <property type="entry name" value="PIN domain-like"/>
    <property type="match status" value="1"/>
</dbReference>
<protein>
    <recommendedName>
        <fullName evidence="3">5'-3' exonuclease domain-containing protein</fullName>
    </recommendedName>
</protein>
<dbReference type="InterPro" id="IPR002421">
    <property type="entry name" value="5-3_exonuclease"/>
</dbReference>
<reference evidence="4" key="1">
    <citation type="journal article" date="2014" name="Front. Microbiol.">
        <title>High frequency of phylogenetically diverse reductive dehalogenase-homologous genes in deep subseafloor sedimentary metagenomes.</title>
        <authorList>
            <person name="Kawai M."/>
            <person name="Futagami T."/>
            <person name="Toyoda A."/>
            <person name="Takaki Y."/>
            <person name="Nishi S."/>
            <person name="Hori S."/>
            <person name="Arai W."/>
            <person name="Tsubouchi T."/>
            <person name="Morono Y."/>
            <person name="Uchiyama I."/>
            <person name="Ito T."/>
            <person name="Fujiyama A."/>
            <person name="Inagaki F."/>
            <person name="Takami H."/>
        </authorList>
    </citation>
    <scope>NUCLEOTIDE SEQUENCE</scope>
    <source>
        <strain evidence="4">Expedition CK06-06</strain>
    </source>
</reference>
<dbReference type="GO" id="GO:0003677">
    <property type="term" value="F:DNA binding"/>
    <property type="evidence" value="ECO:0007669"/>
    <property type="project" value="InterPro"/>
</dbReference>
<evidence type="ECO:0000259" key="3">
    <source>
        <dbReference type="SMART" id="SM00475"/>
    </source>
</evidence>
<accession>X0V1H3</accession>
<dbReference type="FunFam" id="3.40.50.1010:FF:000001">
    <property type="entry name" value="DNA polymerase I"/>
    <property type="match status" value="1"/>
</dbReference>
<dbReference type="Pfam" id="PF02739">
    <property type="entry name" value="5_3_exonuc_N"/>
    <property type="match status" value="1"/>
</dbReference>
<dbReference type="GO" id="GO:0017108">
    <property type="term" value="F:5'-flap endonuclease activity"/>
    <property type="evidence" value="ECO:0007669"/>
    <property type="project" value="InterPro"/>
</dbReference>
<organism evidence="4">
    <name type="scientific">marine sediment metagenome</name>
    <dbReference type="NCBI Taxonomy" id="412755"/>
    <lineage>
        <taxon>unclassified sequences</taxon>
        <taxon>metagenomes</taxon>
        <taxon>ecological metagenomes</taxon>
    </lineage>
</organism>
<comment type="caution">
    <text evidence="4">The sequence shown here is derived from an EMBL/GenBank/DDBJ whole genome shotgun (WGS) entry which is preliminary data.</text>
</comment>
<name>X0V1H3_9ZZZZ</name>
<evidence type="ECO:0000256" key="1">
    <source>
        <dbReference type="ARBA" id="ARBA00022722"/>
    </source>
</evidence>
<keyword evidence="2" id="KW-0378">Hydrolase</keyword>
<dbReference type="SMART" id="SM00475">
    <property type="entry name" value="53EXOc"/>
    <property type="match status" value="1"/>
</dbReference>
<keyword evidence="1" id="KW-0540">Nuclease</keyword>
<dbReference type="PANTHER" id="PTHR42646">
    <property type="entry name" value="FLAP ENDONUCLEASE XNI"/>
    <property type="match status" value="1"/>
</dbReference>
<dbReference type="GO" id="GO:0008409">
    <property type="term" value="F:5'-3' exonuclease activity"/>
    <property type="evidence" value="ECO:0007669"/>
    <property type="project" value="InterPro"/>
</dbReference>
<evidence type="ECO:0000313" key="4">
    <source>
        <dbReference type="EMBL" id="GAG05297.1"/>
    </source>
</evidence>
<dbReference type="InterPro" id="IPR020046">
    <property type="entry name" value="5-3_exonucl_a-hlix_arch_N"/>
</dbReference>
<dbReference type="CDD" id="cd09859">
    <property type="entry name" value="PIN_53EXO"/>
    <property type="match status" value="1"/>
</dbReference>
<sequence length="164" mass="18375">MKKPRLVLFDGNALVHRAFHALPPLTVGKTGEVVSAVYGFALMLLKTISELKPTHYAIAFDKAAPTFRHRLFDQYKAQRPPTPEELVNQLGRVRQLVEAFHIPIFELDGYEADDALGTLSRQASEQDIDTIIVTGDADTMQLVSPRVRVLTPRRAFGDTVLYDE</sequence>
<dbReference type="PANTHER" id="PTHR42646:SF2">
    <property type="entry name" value="5'-3' EXONUCLEASE FAMILY PROTEIN"/>
    <property type="match status" value="1"/>
</dbReference>
<dbReference type="Gene3D" id="3.40.50.1010">
    <property type="entry name" value="5'-nuclease"/>
    <property type="match status" value="1"/>
</dbReference>
<feature type="domain" description="5'-3' exonuclease" evidence="3">
    <location>
        <begin position="2"/>
        <end position="164"/>
    </location>
</feature>
<dbReference type="InterPro" id="IPR038969">
    <property type="entry name" value="FEN"/>
</dbReference>
<dbReference type="AlphaFoldDB" id="X0V1H3"/>
<gene>
    <name evidence="4" type="ORF">S01H1_34646</name>
</gene>
<dbReference type="InterPro" id="IPR029060">
    <property type="entry name" value="PIN-like_dom_sf"/>
</dbReference>
<feature type="non-terminal residue" evidence="4">
    <location>
        <position position="164"/>
    </location>
</feature>